<keyword evidence="3" id="KW-1185">Reference proteome</keyword>
<dbReference type="RefSeq" id="WP_128389839.1">
    <property type="nucleotide sequence ID" value="NZ_SBII01000006.1"/>
</dbReference>
<name>A0A3S3QKX6_9FLAO</name>
<feature type="signal peptide" evidence="1">
    <location>
        <begin position="1"/>
        <end position="20"/>
    </location>
</feature>
<comment type="caution">
    <text evidence="2">The sequence shown here is derived from an EMBL/GenBank/DDBJ whole genome shotgun (WGS) entry which is preliminary data.</text>
</comment>
<evidence type="ECO:0000313" key="2">
    <source>
        <dbReference type="EMBL" id="RWX00212.1"/>
    </source>
</evidence>
<gene>
    <name evidence="2" type="ORF">EPI11_10035</name>
</gene>
<keyword evidence="1" id="KW-0732">Signal</keyword>
<accession>A0A3S3QKX6</accession>
<dbReference type="OrthoDB" id="1652165at2"/>
<organism evidence="2 3">
    <name type="scientific">Flavobacterium cerinum</name>
    <dbReference type="NCBI Taxonomy" id="2502784"/>
    <lineage>
        <taxon>Bacteria</taxon>
        <taxon>Pseudomonadati</taxon>
        <taxon>Bacteroidota</taxon>
        <taxon>Flavobacteriia</taxon>
        <taxon>Flavobacteriales</taxon>
        <taxon>Flavobacteriaceae</taxon>
        <taxon>Flavobacterium</taxon>
    </lineage>
</organism>
<proteinExistence type="predicted"/>
<evidence type="ECO:0008006" key="4">
    <source>
        <dbReference type="Google" id="ProtNLM"/>
    </source>
</evidence>
<evidence type="ECO:0000256" key="1">
    <source>
        <dbReference type="SAM" id="SignalP"/>
    </source>
</evidence>
<dbReference type="EMBL" id="SBII01000006">
    <property type="protein sequence ID" value="RWX00212.1"/>
    <property type="molecule type" value="Genomic_DNA"/>
</dbReference>
<reference evidence="2 3" key="1">
    <citation type="submission" date="2019-01" db="EMBL/GenBank/DDBJ databases">
        <title>Flavobacterium sp. nov.,isolated from freshwater.</title>
        <authorList>
            <person name="Zhang R."/>
            <person name="Du Z.-J."/>
        </authorList>
    </citation>
    <scope>NUCLEOTIDE SEQUENCE [LARGE SCALE GENOMIC DNA]</scope>
    <source>
        <strain evidence="2 3">1E403</strain>
    </source>
</reference>
<feature type="chain" id="PRO_5018612949" description="T9SS type A sorting domain-containing protein" evidence="1">
    <location>
        <begin position="21"/>
        <end position="569"/>
    </location>
</feature>
<evidence type="ECO:0000313" key="3">
    <source>
        <dbReference type="Proteomes" id="UP000287527"/>
    </source>
</evidence>
<sequence>MTKFLLFVFMFLPFFGTSQEFDNFPPPDTNTGIYCNASTTWNGSAWSNGEPDANKDVIFNANYTCITGTFNACSIFVLDGAHINFNQGSNAIVTHSVNVAENAQLVFESSSNLIQIEETENTGNIIIKRKSSKIVKDDYTLWSSPVSGEQTLVDFSPETLQNHFYTFSTNNNIYNNLVNPQATVFTKAKGYLIRTPETHPIVPTAWEAQFEGTPNTGDINIHLVYANQDLNYNAVGNPYPSPISIKAFIEANSDVIDGTVWLWRKTQDAAKSSYVTVTKLGYQSNDIVNINNPNDPYYAHPDGIINTGQGFMVRSKNTQELVFNNAMRLPVNEAVFFRPKNDEQPEENLTSRLWINVTGTGVFSQTLIGYTPQGSLQYDNGFDGLAVMDGGVTLYTVTNTKRFAIQARPEFNDTDVVPLGFKTQTAGTYQIALDHMDGLFLSGQHIYLKDKTDNTIHNLNEGNYTFTTNAGTFENRFEIVYTETLGTNLPAAPLQETIIYTNNNQVKVHSTQEIMSIALYDISGRLIYSQNNINAFEFSSSYLNITKQIVIAKTILSNKQIVTKNIVIQ</sequence>
<protein>
    <recommendedName>
        <fullName evidence="4">T9SS type A sorting domain-containing protein</fullName>
    </recommendedName>
</protein>
<dbReference type="Proteomes" id="UP000287527">
    <property type="component" value="Unassembled WGS sequence"/>
</dbReference>
<dbReference type="AlphaFoldDB" id="A0A3S3QKX6"/>